<dbReference type="InterPro" id="IPR011006">
    <property type="entry name" value="CheY-like_superfamily"/>
</dbReference>
<name>A0AA48GSA4_9BACT</name>
<dbReference type="KEGG" id="msil:METEAL_39290"/>
<dbReference type="Proteomes" id="UP001238179">
    <property type="component" value="Chromosome"/>
</dbReference>
<dbReference type="CDD" id="cd00156">
    <property type="entry name" value="REC"/>
    <property type="match status" value="1"/>
</dbReference>
<feature type="modified residue" description="4-aspartylphosphate" evidence="1">
    <location>
        <position position="368"/>
    </location>
</feature>
<evidence type="ECO:0000256" key="1">
    <source>
        <dbReference type="PROSITE-ProRule" id="PRU00169"/>
    </source>
</evidence>
<protein>
    <recommendedName>
        <fullName evidence="3">Response regulatory domain-containing protein</fullName>
    </recommendedName>
</protein>
<evidence type="ECO:0000313" key="4">
    <source>
        <dbReference type="EMBL" id="BDU74755.1"/>
    </source>
</evidence>
<proteinExistence type="predicted"/>
<organism evidence="4 5">
    <name type="scientific">Mesoterricola silvestris</name>
    <dbReference type="NCBI Taxonomy" id="2927979"/>
    <lineage>
        <taxon>Bacteria</taxon>
        <taxon>Pseudomonadati</taxon>
        <taxon>Acidobacteriota</taxon>
        <taxon>Holophagae</taxon>
        <taxon>Holophagales</taxon>
        <taxon>Holophagaceae</taxon>
        <taxon>Mesoterricola</taxon>
    </lineage>
</organism>
<dbReference type="SUPFAM" id="SSF52172">
    <property type="entry name" value="CheY-like"/>
    <property type="match status" value="1"/>
</dbReference>
<dbReference type="PROSITE" id="PS50110">
    <property type="entry name" value="RESPONSE_REGULATORY"/>
    <property type="match status" value="1"/>
</dbReference>
<evidence type="ECO:0000256" key="2">
    <source>
        <dbReference type="SAM" id="MobiDB-lite"/>
    </source>
</evidence>
<dbReference type="RefSeq" id="WP_316413429.1">
    <property type="nucleotide sequence ID" value="NZ_AP027080.1"/>
</dbReference>
<feature type="compositionally biased region" description="Basic and acidic residues" evidence="2">
    <location>
        <begin position="264"/>
        <end position="283"/>
    </location>
</feature>
<dbReference type="Gene3D" id="3.40.50.2300">
    <property type="match status" value="1"/>
</dbReference>
<feature type="region of interest" description="Disordered" evidence="2">
    <location>
        <begin position="239"/>
        <end position="306"/>
    </location>
</feature>
<evidence type="ECO:0000313" key="5">
    <source>
        <dbReference type="Proteomes" id="UP001238179"/>
    </source>
</evidence>
<dbReference type="InterPro" id="IPR001789">
    <property type="entry name" value="Sig_transdc_resp-reg_receiver"/>
</dbReference>
<accession>A0AA48GSA4</accession>
<feature type="domain" description="Response regulatory" evidence="3">
    <location>
        <begin position="318"/>
        <end position="434"/>
    </location>
</feature>
<dbReference type="GO" id="GO:0000160">
    <property type="term" value="P:phosphorelay signal transduction system"/>
    <property type="evidence" value="ECO:0007669"/>
    <property type="project" value="InterPro"/>
</dbReference>
<keyword evidence="5" id="KW-1185">Reference proteome</keyword>
<keyword evidence="1" id="KW-0597">Phosphoprotein</keyword>
<evidence type="ECO:0000259" key="3">
    <source>
        <dbReference type="PROSITE" id="PS50110"/>
    </source>
</evidence>
<dbReference type="AlphaFoldDB" id="A0AA48GSA4"/>
<gene>
    <name evidence="4" type="ORF">METEAL_39290</name>
</gene>
<reference evidence="5" key="1">
    <citation type="journal article" date="2023" name="Int. J. Syst. Evol. Microbiol.">
        <title>Mesoterricola silvestris gen. nov., sp. nov., Mesoterricola sediminis sp. nov., Geothrix oryzae sp. nov., Geothrix edaphica sp. nov., Geothrix rubra sp. nov., and Geothrix limicola sp. nov., six novel members of Acidobacteriota isolated from soils.</title>
        <authorList>
            <person name="Itoh H."/>
            <person name="Sugisawa Y."/>
            <person name="Mise K."/>
            <person name="Xu Z."/>
            <person name="Kuniyasu M."/>
            <person name="Ushijima N."/>
            <person name="Kawano K."/>
            <person name="Kobayashi E."/>
            <person name="Shiratori Y."/>
            <person name="Masuda Y."/>
            <person name="Senoo K."/>
        </authorList>
    </citation>
    <scope>NUCLEOTIDE SEQUENCE [LARGE SCALE GENOMIC DNA]</scope>
    <source>
        <strain evidence="5">W79</strain>
    </source>
</reference>
<sequence length="438" mass="46749">MAIFGFGKDKKDGGGSQELVLAYLEDAQRVRAPFTLSGPRKAEVPAVVQGIDESEGTVTFQITGPLLAEKGNAVELIFIQEGLRLGGSARLLETRSGVAVLELPDALELKERRGAPRARLNPKEGATITALTGLFDGVGITGTIENISESGVRLRVEKGMAIKGEKRLPLGTGLVPVGQPFMLIKLNKVPKCPAVMELEGKAVYLDAGSGGLTMGIAFSRPKADVAGALRGLVASRTSAIPSSLPPKTRRKAEPPSSGLLADEPLVRPRPQEEPKTRPAEVKAEAPPPPPEPPKPEEEEAQPAAKSDVLARLKKRSRAVVVLSRTAAFDDILKGFLQEDGFGRVLSTTFPEEVFELLRQPNLGVLLLDGDMTVVESLEFVKRLQATCEDLPPIVLAAEDISTAIVLAARRHGVAQLVVRPYVLDATFSALLSEQVALR</sequence>
<dbReference type="EMBL" id="AP027080">
    <property type="protein sequence ID" value="BDU74755.1"/>
    <property type="molecule type" value="Genomic_DNA"/>
</dbReference>